<dbReference type="NCBIfam" id="NF041109">
    <property type="entry name" value="VF_TspB_C_term"/>
    <property type="match status" value="1"/>
</dbReference>
<feature type="compositionally biased region" description="Gly residues" evidence="1">
    <location>
        <begin position="446"/>
        <end position="460"/>
    </location>
</feature>
<protein>
    <submittedName>
        <fullName evidence="2">Neisseria meningitidis TspB protein</fullName>
    </submittedName>
</protein>
<reference evidence="2" key="1">
    <citation type="journal article" date="2021" name="Proc. Natl. Acad. Sci. U.S.A.">
        <title>A Catalog of Tens of Thousands of Viruses from Human Metagenomes Reveals Hidden Associations with Chronic Diseases.</title>
        <authorList>
            <person name="Tisza M.J."/>
            <person name="Buck C.B."/>
        </authorList>
    </citation>
    <scope>NUCLEOTIDE SEQUENCE</scope>
    <source>
        <strain evidence="2">Ct6Sz5</strain>
    </source>
</reference>
<feature type="region of interest" description="Disordered" evidence="1">
    <location>
        <begin position="387"/>
        <end position="469"/>
    </location>
</feature>
<sequence>MKKLFLFAVSLLLLLPLAKAENIIQLTGGNYIYAEEGKLVFNIDPEVFLNRNWRYDASKGGATTLFYQKMDFKTRHSNDFHAYDMAAARKYYEDYHYAKSNGQNGYGFYKLVYTKEHLNKRHIRRVVWPAIWAGVVRLGGIVLENVVPRVVTKCLSNVTCRAGALSLAGHLCLMGAVGLPVGICEQAEKDGYQKDKDGKYKKKFKYFYTFGGGSRYPDGPMTDKDRIAVSSLEEGLSKAQALCSAMNGKESIDGKLEFVKTGEVYPSIEEMKKYKGGFHHCDGYWKDKETGKPVGGYLGDRFSILVGALEIEEVKELEIVDLSEYIKKDFQKNPNAYINDRGELGKQIRKEIQPIQGDINTGGTLSIVGEPYRDGNGATKQDVITVNAPSDWSNSSPGGNASNPTGGISITNNNSNVHIMNRPDKEADSKPAANNDPNNGKSVGQNGQGGGNTAGGGQSGQKGENCPEGSDSLACAKLGDIDANDKGFELPHSENGTTWQPDYFLQTTAVCPQPRQFQVVGQTYEFKYDQVCGFAEKIKYIIIVLATISAGFIVFGKKD</sequence>
<feature type="compositionally biased region" description="Polar residues" evidence="1">
    <location>
        <begin position="408"/>
        <end position="418"/>
    </location>
</feature>
<dbReference type="InterPro" id="IPR008708">
    <property type="entry name" value="Neisseria_TspB"/>
</dbReference>
<evidence type="ECO:0000256" key="1">
    <source>
        <dbReference type="SAM" id="MobiDB-lite"/>
    </source>
</evidence>
<proteinExistence type="predicted"/>
<organism evidence="2">
    <name type="scientific">Inoviridae sp. ct6Sz5</name>
    <dbReference type="NCBI Taxonomy" id="2826758"/>
    <lineage>
        <taxon>Viruses</taxon>
        <taxon>Monodnaviria</taxon>
        <taxon>Loebvirae</taxon>
        <taxon>Hofneiviricota</taxon>
        <taxon>Faserviricetes</taxon>
        <taxon>Tubulavirales</taxon>
        <taxon>Inoviridae</taxon>
    </lineage>
</organism>
<name>A0A8S5MW15_9VIRU</name>
<feature type="compositionally biased region" description="Low complexity" evidence="1">
    <location>
        <begin position="393"/>
        <end position="407"/>
    </location>
</feature>
<accession>A0A8S5MW15</accession>
<dbReference type="EMBL" id="BK015002">
    <property type="protein sequence ID" value="DAD86550.1"/>
    <property type="molecule type" value="Genomic_DNA"/>
</dbReference>
<dbReference type="Pfam" id="PF05616">
    <property type="entry name" value="Neisseria_TspB"/>
    <property type="match status" value="1"/>
</dbReference>
<evidence type="ECO:0000313" key="2">
    <source>
        <dbReference type="EMBL" id="DAD86550.1"/>
    </source>
</evidence>